<organism evidence="1 2">
    <name type="scientific">Mycobacterium kansasii 662</name>
    <dbReference type="NCBI Taxonomy" id="1299326"/>
    <lineage>
        <taxon>Bacteria</taxon>
        <taxon>Bacillati</taxon>
        <taxon>Actinomycetota</taxon>
        <taxon>Actinomycetes</taxon>
        <taxon>Mycobacteriales</taxon>
        <taxon>Mycobacteriaceae</taxon>
        <taxon>Mycobacterium</taxon>
    </lineage>
</organism>
<evidence type="ECO:0000313" key="1">
    <source>
        <dbReference type="EMBL" id="EUA16541.1"/>
    </source>
</evidence>
<dbReference type="AlphaFoldDB" id="X7ZC04"/>
<sequence>MQGWAFSHGRLIAIRRYLMSHEALFHELDAVYAWAVFVVDDIDS</sequence>
<proteinExistence type="predicted"/>
<reference evidence="1 2" key="1">
    <citation type="submission" date="2013-12" db="EMBL/GenBank/DDBJ databases">
        <authorList>
            <person name="Brown-Elliot B."/>
            <person name="Wallace R."/>
            <person name="Lenaerts A."/>
            <person name="Ordway D."/>
            <person name="DeGroote M.A."/>
            <person name="Parker T."/>
            <person name="Sizemore C."/>
            <person name="Tallon L.J."/>
            <person name="Sadzewicz L.K."/>
            <person name="Sengamalay N."/>
            <person name="Fraser C.M."/>
            <person name="Hine E."/>
            <person name="Shefchek K.A."/>
            <person name="Das S.P."/>
            <person name="Tettelin H."/>
        </authorList>
    </citation>
    <scope>NUCLEOTIDE SEQUENCE [LARGE SCALE GENOMIC DNA]</scope>
    <source>
        <strain evidence="1 2">662</strain>
    </source>
</reference>
<dbReference type="EMBL" id="JAOA01000006">
    <property type="protein sequence ID" value="EUA16541.1"/>
    <property type="molecule type" value="Genomic_DNA"/>
</dbReference>
<evidence type="ECO:0000313" key="2">
    <source>
        <dbReference type="Proteomes" id="UP000020561"/>
    </source>
</evidence>
<dbReference type="Proteomes" id="UP000020561">
    <property type="component" value="Unassembled WGS sequence"/>
</dbReference>
<accession>X7ZC04</accession>
<protein>
    <submittedName>
        <fullName evidence="1">Uncharacterized protein</fullName>
    </submittedName>
</protein>
<dbReference type="PATRIC" id="fig|1299326.3.peg.3895"/>
<name>X7ZC04_MYCKA</name>
<gene>
    <name evidence="1" type="ORF">I545_4055</name>
</gene>
<comment type="caution">
    <text evidence="1">The sequence shown here is derived from an EMBL/GenBank/DDBJ whole genome shotgun (WGS) entry which is preliminary data.</text>
</comment>